<reference evidence="1" key="1">
    <citation type="submission" date="2018-05" db="EMBL/GenBank/DDBJ databases">
        <authorList>
            <person name="Lanie J.A."/>
            <person name="Ng W.-L."/>
            <person name="Kazmierczak K.M."/>
            <person name="Andrzejewski T.M."/>
            <person name="Davidsen T.M."/>
            <person name="Wayne K.J."/>
            <person name="Tettelin H."/>
            <person name="Glass J.I."/>
            <person name="Rusch D."/>
            <person name="Podicherti R."/>
            <person name="Tsui H.-C.T."/>
            <person name="Winkler M.E."/>
        </authorList>
    </citation>
    <scope>NUCLEOTIDE SEQUENCE</scope>
</reference>
<organism evidence="1">
    <name type="scientific">marine metagenome</name>
    <dbReference type="NCBI Taxonomy" id="408172"/>
    <lineage>
        <taxon>unclassified sequences</taxon>
        <taxon>metagenomes</taxon>
        <taxon>ecological metagenomes</taxon>
    </lineage>
</organism>
<accession>A0A382GIJ6</accession>
<name>A0A382GIJ6_9ZZZZ</name>
<evidence type="ECO:0008006" key="2">
    <source>
        <dbReference type="Google" id="ProtNLM"/>
    </source>
</evidence>
<dbReference type="AlphaFoldDB" id="A0A382GIJ6"/>
<dbReference type="InterPro" id="IPR014917">
    <property type="entry name" value="DUF1800"/>
</dbReference>
<proteinExistence type="predicted"/>
<dbReference type="EMBL" id="UINC01055656">
    <property type="protein sequence ID" value="SVB74789.1"/>
    <property type="molecule type" value="Genomic_DNA"/>
</dbReference>
<feature type="non-terminal residue" evidence="1">
    <location>
        <position position="1"/>
    </location>
</feature>
<dbReference type="Pfam" id="PF08811">
    <property type="entry name" value="DUF1800"/>
    <property type="match status" value="1"/>
</dbReference>
<sequence length="486" mass="55582">GLMFRSDTPLPDDIKSWAISQLKTKSPALGVSNTLAKKIQEWPDRLQPDLLTRDNMFSTFKYNRKRAQMNLAGYTSQAAKRDNRLKYALGDTDRVKFAHRNTFGEDQVKLRFTAFWANHFTMGNIFDNQNHIGHAIDEAILANLNGNFAQMLYKVTTHPAMLVYLDNCWSCGENSENAIWARQNGEQAGLNDNLGRELLELHSVSPSAKYTETDIRNAANVLAGWGIWPGRISNDSKNELFSTEQRHQKLLEWGGTINSWDFFKKSHAEPGRKKVLGKVIPAGKGGLRVLTDFLAAHEHTIKFISFKLTQHFVSDNPSKSDVDFIANAWRKSNGNLNKIHTAVIERAIMSKEPKFQWPMTWLFQVVRLSDARFFMGWSQMDSYDDKLMNVRKIFDELGQGFWHERQPNGYSSDKIEWLSGEMFERRIRFSDAIYSAGRPKFKSEEIMNRIDANDSTRKLVANVGTSEKSKFIALMCSPEMMGLENA</sequence>
<gene>
    <name evidence="1" type="ORF">METZ01_LOCUS227643</name>
</gene>
<protein>
    <recommendedName>
        <fullName evidence="2">DUF1800 domain-containing protein</fullName>
    </recommendedName>
</protein>
<evidence type="ECO:0000313" key="1">
    <source>
        <dbReference type="EMBL" id="SVB74789.1"/>
    </source>
</evidence>